<evidence type="ECO:0000313" key="2">
    <source>
        <dbReference type="Proteomes" id="UP001165366"/>
    </source>
</evidence>
<dbReference type="EMBL" id="JAKLWS010000001">
    <property type="protein sequence ID" value="MCG2587113.1"/>
    <property type="molecule type" value="Genomic_DNA"/>
</dbReference>
<keyword evidence="2" id="KW-1185">Reference proteome</keyword>
<name>A0ABS9K8C7_9BACT</name>
<reference evidence="1" key="1">
    <citation type="submission" date="2022-01" db="EMBL/GenBank/DDBJ databases">
        <authorList>
            <person name="Wang Y."/>
        </authorList>
    </citation>
    <scope>NUCLEOTIDE SEQUENCE</scope>
    <source>
        <strain evidence="1">WB101</strain>
    </source>
</reference>
<comment type="caution">
    <text evidence="1">The sequence shown here is derived from an EMBL/GenBank/DDBJ whole genome shotgun (WGS) entry which is preliminary data.</text>
</comment>
<protein>
    <submittedName>
        <fullName evidence="1">Uncharacterized protein</fullName>
    </submittedName>
</protein>
<organism evidence="1 2">
    <name type="scientific">Rhodohalobacter sulfatireducens</name>
    <dbReference type="NCBI Taxonomy" id="2911366"/>
    <lineage>
        <taxon>Bacteria</taxon>
        <taxon>Pseudomonadati</taxon>
        <taxon>Balneolota</taxon>
        <taxon>Balneolia</taxon>
        <taxon>Balneolales</taxon>
        <taxon>Balneolaceae</taxon>
        <taxon>Rhodohalobacter</taxon>
    </lineage>
</organism>
<evidence type="ECO:0000313" key="1">
    <source>
        <dbReference type="EMBL" id="MCG2587113.1"/>
    </source>
</evidence>
<gene>
    <name evidence="1" type="ORF">L6773_00950</name>
</gene>
<dbReference type="Proteomes" id="UP001165366">
    <property type="component" value="Unassembled WGS sequence"/>
</dbReference>
<accession>A0ABS9K8C7</accession>
<reference evidence="1" key="2">
    <citation type="submission" date="2024-05" db="EMBL/GenBank/DDBJ databases">
        <title>Rhodohalobacter halophilus gen. nov., sp. nov., a moderately halophilic member of the family Balneolaceae.</title>
        <authorList>
            <person name="Xia J."/>
        </authorList>
    </citation>
    <scope>NUCLEOTIDE SEQUENCE</scope>
    <source>
        <strain evidence="1">WB101</strain>
    </source>
</reference>
<sequence>MFKINSFPSHLGFGWLKPEARTETDTEIAIDYFFIDKAVHRVLYKKKHDNWLIKDVLELPGRLSGGRTLREAVFMHFKVMNCFKDPVFQYVLTKVIRLGNINFEYLESRNSEGGTIGFYPAGRVVVFRLPVLKASTEKRKIDFLTRNTQYSNDEGRNVLKLNDQYESSIILTRKSGEREVFPVLMFEYNIILASIYEAAEWICRNNMISKEKHLRMIIQDVKEKAVMNFRTYQGGPKDIYSTYSILFKGIFDTVDEFSEFNEKAI</sequence>
<dbReference type="RefSeq" id="WP_237851959.1">
    <property type="nucleotide sequence ID" value="NZ_JAKLWS010000001.1"/>
</dbReference>
<proteinExistence type="predicted"/>